<proteinExistence type="predicted"/>
<evidence type="ECO:0000256" key="2">
    <source>
        <dbReference type="ARBA" id="ARBA00012438"/>
    </source>
</evidence>
<dbReference type="Pfam" id="PF02518">
    <property type="entry name" value="HATPase_c"/>
    <property type="match status" value="1"/>
</dbReference>
<evidence type="ECO:0000256" key="9">
    <source>
        <dbReference type="SAM" id="Phobius"/>
    </source>
</evidence>
<feature type="domain" description="Histidine kinase/HSP90-like ATPase" evidence="10">
    <location>
        <begin position="376"/>
        <end position="468"/>
    </location>
</feature>
<dbReference type="Gene3D" id="1.20.5.1930">
    <property type="match status" value="1"/>
</dbReference>
<dbReference type="Gene3D" id="3.30.565.10">
    <property type="entry name" value="Histidine kinase-like ATPase, C-terminal domain"/>
    <property type="match status" value="1"/>
</dbReference>
<keyword evidence="9" id="KW-1133">Transmembrane helix</keyword>
<keyword evidence="7" id="KW-0067">ATP-binding</keyword>
<comment type="caution">
    <text evidence="11">The sequence shown here is derived from an EMBL/GenBank/DDBJ whole genome shotgun (WGS) entry which is preliminary data.</text>
</comment>
<dbReference type="Proteomes" id="UP001596056">
    <property type="component" value="Unassembled WGS sequence"/>
</dbReference>
<sequence length="472" mass="50829">MTVLAPSLRPRDGLGALWARRSLATRFAWASGVVLVLATLAIGAVVTDRIEEAVVRNSANATALYMDSVIAPISQQLSDSGELSPGAERALHEILSSTPLGERIASFKFWSGDGRVIWSENRDLIGREFGLADDLRRAWGGEVVASFDDLSEEESRAEAALDLPLLEIYSPIRAVYSGRVIAVAEFYAVAPELKRDLRAARAGAWAAVATTTLLLGGVLYAIVLGGSRTIDAQRRALDNRLHDLRDLSARNHDLRLRVQAAAARAAAQADRTMRRIGADLHDGPAQHLAYVALRLDTLRERLEGQTAERDLAQVAEAVSRAMAEVRALSRGLQLPDIAGLSLPEIVEGAVEAHEARTGQEVTVRMDRDRDPPLDPAARLCVFRFLQESLGNAGRHAGGACLEVELACADRELRLTVRDRGPGLPPEPREGAMGLSGLRDRVESLGGTFTARTRVDGGAEVAMTLDLGGPAWT</sequence>
<comment type="catalytic activity">
    <reaction evidence="1">
        <text>ATP + protein L-histidine = ADP + protein N-phospho-L-histidine.</text>
        <dbReference type="EC" id="2.7.13.3"/>
    </reaction>
</comment>
<gene>
    <name evidence="11" type="ORF">ACFPOC_05815</name>
</gene>
<dbReference type="EMBL" id="JBHSNA010000003">
    <property type="protein sequence ID" value="MFC5565936.1"/>
    <property type="molecule type" value="Genomic_DNA"/>
</dbReference>
<keyword evidence="6 11" id="KW-0418">Kinase</keyword>
<dbReference type="InterPro" id="IPR003594">
    <property type="entry name" value="HATPase_dom"/>
</dbReference>
<dbReference type="InterPro" id="IPR050482">
    <property type="entry name" value="Sensor_HK_TwoCompSys"/>
</dbReference>
<dbReference type="SMART" id="SM00387">
    <property type="entry name" value="HATPase_c"/>
    <property type="match status" value="1"/>
</dbReference>
<dbReference type="CDD" id="cd16917">
    <property type="entry name" value="HATPase_UhpB-NarQ-NarX-like"/>
    <property type="match status" value="1"/>
</dbReference>
<protein>
    <recommendedName>
        <fullName evidence="2">histidine kinase</fullName>
        <ecNumber evidence="2">2.7.13.3</ecNumber>
    </recommendedName>
</protein>
<keyword evidence="9" id="KW-0472">Membrane</keyword>
<evidence type="ECO:0000256" key="8">
    <source>
        <dbReference type="ARBA" id="ARBA00023012"/>
    </source>
</evidence>
<dbReference type="PANTHER" id="PTHR24421:SF10">
    <property type="entry name" value="NITRATE_NITRITE SENSOR PROTEIN NARQ"/>
    <property type="match status" value="1"/>
</dbReference>
<evidence type="ECO:0000256" key="6">
    <source>
        <dbReference type="ARBA" id="ARBA00022777"/>
    </source>
</evidence>
<evidence type="ECO:0000256" key="1">
    <source>
        <dbReference type="ARBA" id="ARBA00000085"/>
    </source>
</evidence>
<evidence type="ECO:0000256" key="4">
    <source>
        <dbReference type="ARBA" id="ARBA00022679"/>
    </source>
</evidence>
<reference evidence="12" key="1">
    <citation type="journal article" date="2019" name="Int. J. Syst. Evol. Microbiol.">
        <title>The Global Catalogue of Microorganisms (GCM) 10K type strain sequencing project: providing services to taxonomists for standard genome sequencing and annotation.</title>
        <authorList>
            <consortium name="The Broad Institute Genomics Platform"/>
            <consortium name="The Broad Institute Genome Sequencing Center for Infectious Disease"/>
            <person name="Wu L."/>
            <person name="Ma J."/>
        </authorList>
    </citation>
    <scope>NUCLEOTIDE SEQUENCE [LARGE SCALE GENOMIC DNA]</scope>
    <source>
        <strain evidence="12">KACC 11588</strain>
    </source>
</reference>
<evidence type="ECO:0000313" key="11">
    <source>
        <dbReference type="EMBL" id="MFC5565936.1"/>
    </source>
</evidence>
<evidence type="ECO:0000313" key="12">
    <source>
        <dbReference type="Proteomes" id="UP001596056"/>
    </source>
</evidence>
<dbReference type="Pfam" id="PF07730">
    <property type="entry name" value="HisKA_3"/>
    <property type="match status" value="1"/>
</dbReference>
<feature type="transmembrane region" description="Helical" evidence="9">
    <location>
        <begin position="202"/>
        <end position="223"/>
    </location>
</feature>
<organism evidence="11 12">
    <name type="scientific">Rubellimicrobium aerolatum</name>
    <dbReference type="NCBI Taxonomy" id="490979"/>
    <lineage>
        <taxon>Bacteria</taxon>
        <taxon>Pseudomonadati</taxon>
        <taxon>Pseudomonadota</taxon>
        <taxon>Alphaproteobacteria</taxon>
        <taxon>Rhodobacterales</taxon>
        <taxon>Roseobacteraceae</taxon>
        <taxon>Rubellimicrobium</taxon>
    </lineage>
</organism>
<name>A0ABW0SAJ3_9RHOB</name>
<keyword evidence="5" id="KW-0547">Nucleotide-binding</keyword>
<evidence type="ECO:0000259" key="10">
    <source>
        <dbReference type="SMART" id="SM00387"/>
    </source>
</evidence>
<keyword evidence="3" id="KW-0597">Phosphoprotein</keyword>
<dbReference type="RefSeq" id="WP_209840201.1">
    <property type="nucleotide sequence ID" value="NZ_JAGGJP010000007.1"/>
</dbReference>
<keyword evidence="8" id="KW-0902">Two-component regulatory system</keyword>
<dbReference type="GO" id="GO:0016301">
    <property type="term" value="F:kinase activity"/>
    <property type="evidence" value="ECO:0007669"/>
    <property type="project" value="UniProtKB-KW"/>
</dbReference>
<dbReference type="InterPro" id="IPR036890">
    <property type="entry name" value="HATPase_C_sf"/>
</dbReference>
<dbReference type="EC" id="2.7.13.3" evidence="2"/>
<dbReference type="SUPFAM" id="SSF55874">
    <property type="entry name" value="ATPase domain of HSP90 chaperone/DNA topoisomerase II/histidine kinase"/>
    <property type="match status" value="1"/>
</dbReference>
<feature type="transmembrane region" description="Helical" evidence="9">
    <location>
        <begin position="27"/>
        <end position="46"/>
    </location>
</feature>
<evidence type="ECO:0000256" key="7">
    <source>
        <dbReference type="ARBA" id="ARBA00022840"/>
    </source>
</evidence>
<keyword evidence="4" id="KW-0808">Transferase</keyword>
<evidence type="ECO:0000256" key="3">
    <source>
        <dbReference type="ARBA" id="ARBA00022553"/>
    </source>
</evidence>
<dbReference type="PANTHER" id="PTHR24421">
    <property type="entry name" value="NITRATE/NITRITE SENSOR PROTEIN NARX-RELATED"/>
    <property type="match status" value="1"/>
</dbReference>
<evidence type="ECO:0000256" key="5">
    <source>
        <dbReference type="ARBA" id="ARBA00022741"/>
    </source>
</evidence>
<keyword evidence="9" id="KW-0812">Transmembrane</keyword>
<dbReference type="InterPro" id="IPR011712">
    <property type="entry name" value="Sig_transdc_His_kin_sub3_dim/P"/>
</dbReference>
<keyword evidence="12" id="KW-1185">Reference proteome</keyword>
<accession>A0ABW0SAJ3</accession>